<feature type="transmembrane region" description="Helical" evidence="6">
    <location>
        <begin position="142"/>
        <end position="160"/>
    </location>
</feature>
<feature type="transmembrane region" description="Helical" evidence="6">
    <location>
        <begin position="260"/>
        <end position="281"/>
    </location>
</feature>
<evidence type="ECO:0000313" key="8">
    <source>
        <dbReference type="EMBL" id="ABJ88429.1"/>
    </source>
</evidence>
<dbReference type="GO" id="GO:0071972">
    <property type="term" value="F:peptidoglycan L,D-transpeptidase activity"/>
    <property type="evidence" value="ECO:0007669"/>
    <property type="project" value="TreeGrafter"/>
</dbReference>
<dbReference type="AlphaFoldDB" id="Q01PJ1"/>
<dbReference type="GO" id="GO:0051301">
    <property type="term" value="P:cell division"/>
    <property type="evidence" value="ECO:0007669"/>
    <property type="project" value="InterPro"/>
</dbReference>
<feature type="transmembrane region" description="Helical" evidence="6">
    <location>
        <begin position="311"/>
        <end position="329"/>
    </location>
</feature>
<dbReference type="eggNOG" id="COG0772">
    <property type="taxonomic scope" value="Bacteria"/>
</dbReference>
<dbReference type="STRING" id="234267.Acid_7521"/>
<feature type="transmembrane region" description="Helical" evidence="6">
    <location>
        <begin position="473"/>
        <end position="495"/>
    </location>
</feature>
<feature type="transmembrane region" description="Helical" evidence="6">
    <location>
        <begin position="335"/>
        <end position="353"/>
    </location>
</feature>
<proteinExistence type="predicted"/>
<keyword evidence="5 6" id="KW-0472">Membrane</keyword>
<dbReference type="GO" id="GO:0008360">
    <property type="term" value="P:regulation of cell shape"/>
    <property type="evidence" value="ECO:0007669"/>
    <property type="project" value="UniProtKB-KW"/>
</dbReference>
<dbReference type="EMBL" id="CP000473">
    <property type="protein sequence ID" value="ABJ88429.1"/>
    <property type="molecule type" value="Genomic_DNA"/>
</dbReference>
<feature type="transmembrane region" description="Helical" evidence="6">
    <location>
        <begin position="228"/>
        <end position="248"/>
    </location>
</feature>
<keyword evidence="2 6" id="KW-0812">Transmembrane</keyword>
<evidence type="ECO:0000256" key="5">
    <source>
        <dbReference type="ARBA" id="ARBA00023136"/>
    </source>
</evidence>
<feature type="transmembrane region" description="Helical" evidence="6">
    <location>
        <begin position="360"/>
        <end position="379"/>
    </location>
</feature>
<dbReference type="PANTHER" id="PTHR30627">
    <property type="entry name" value="PEPTIDOGLYCAN D,D-TRANSPEPTIDASE"/>
    <property type="match status" value="1"/>
</dbReference>
<dbReference type="GO" id="GO:0071555">
    <property type="term" value="P:cell wall organization"/>
    <property type="evidence" value="ECO:0007669"/>
    <property type="project" value="TreeGrafter"/>
</dbReference>
<feature type="transmembrane region" description="Helical" evidence="6">
    <location>
        <begin position="546"/>
        <end position="566"/>
    </location>
</feature>
<protein>
    <submittedName>
        <fullName evidence="8">Penicillin-binding protein, transpeptidase</fullName>
    </submittedName>
</protein>
<name>Q01PJ1_SOLUE</name>
<gene>
    <name evidence="8" type="ordered locus">Acid_7521</name>
</gene>
<evidence type="ECO:0000256" key="6">
    <source>
        <dbReference type="SAM" id="Phobius"/>
    </source>
</evidence>
<dbReference type="InterPro" id="IPR001460">
    <property type="entry name" value="PCN-bd_Tpept"/>
</dbReference>
<keyword evidence="3" id="KW-0133">Cell shape</keyword>
<dbReference type="InterPro" id="IPR050515">
    <property type="entry name" value="Beta-lactam/transpept"/>
</dbReference>
<dbReference type="KEGG" id="sus:Acid_7521"/>
<dbReference type="Gene3D" id="3.40.710.10">
    <property type="entry name" value="DD-peptidase/beta-lactamase superfamily"/>
    <property type="match status" value="1"/>
</dbReference>
<accession>Q01PJ1</accession>
<reference evidence="8" key="1">
    <citation type="submission" date="2006-10" db="EMBL/GenBank/DDBJ databases">
        <title>Complete sequence of Solibacter usitatus Ellin6076.</title>
        <authorList>
            <consortium name="US DOE Joint Genome Institute"/>
            <person name="Copeland A."/>
            <person name="Lucas S."/>
            <person name="Lapidus A."/>
            <person name="Barry K."/>
            <person name="Detter J.C."/>
            <person name="Glavina del Rio T."/>
            <person name="Hammon N."/>
            <person name="Israni S."/>
            <person name="Dalin E."/>
            <person name="Tice H."/>
            <person name="Pitluck S."/>
            <person name="Thompson L.S."/>
            <person name="Brettin T."/>
            <person name="Bruce D."/>
            <person name="Han C."/>
            <person name="Tapia R."/>
            <person name="Gilna P."/>
            <person name="Schmutz J."/>
            <person name="Larimer F."/>
            <person name="Land M."/>
            <person name="Hauser L."/>
            <person name="Kyrpides N."/>
            <person name="Mikhailova N."/>
            <person name="Janssen P.H."/>
            <person name="Kuske C.R."/>
            <person name="Richardson P."/>
        </authorList>
    </citation>
    <scope>NUCLEOTIDE SEQUENCE</scope>
    <source>
        <strain evidence="8">Ellin6076</strain>
    </source>
</reference>
<feature type="transmembrane region" description="Helical" evidence="6">
    <location>
        <begin position="196"/>
        <end position="216"/>
    </location>
</feature>
<evidence type="ECO:0000256" key="4">
    <source>
        <dbReference type="ARBA" id="ARBA00022989"/>
    </source>
</evidence>
<dbReference type="HOGENOM" id="CLU_285408_0_0_0"/>
<evidence type="ECO:0000256" key="2">
    <source>
        <dbReference type="ARBA" id="ARBA00022692"/>
    </source>
</evidence>
<dbReference type="OrthoDB" id="118241at2"/>
<sequence length="1071" mass="115499">MAVTHSRSMERAELRRTPGQRAGWRGREFLLLLAASLLVGAGLYQVHQAKSQGLGDVDAGLAAKRLLNLNDLGTREELLPALSPLFPKMRERDTAAREIYYLTGSLGNVGAIAQKKLLTGEQFRQLKPLFVVRKPAQFQRAFYMWCGIFLGAFWLAHLWWGVRGFRGDQTFLPALLALSGIGLILMVSLRDPVRDNLLIVDFAQGAAAGVVLLAALSGLDYQRLTGKLSFVPLLVSFALSVLLVVFGTGPGVSDAKVNLFGFQPVELIRVLLVFFLAGYFAQRWDVLRHARETRPGLAALTRKFDIPPVEYTLPALVSVALSLIFFFLQKDMGPALVFACLFLTLYGIARGSAFVPAAGLALLGAGFAGGYLLGVPHTVGERVSMWLSPWDNLVHGGDQLAHSLWAYATGGIAGTGIGQGDPQLVPAAHTDLILSALGEQWGFLGIAAVFALYAFLVYRSLKIALRARSDYEFFLAAGLAAATALQILLIAGGSLGVLPLSGVVTPFLSYGRTAMLANFIMFGILEAISARQAAELANSQPFRIPATFAGVCFAIVGAVVVAKAAYVQVLRSGPMIGAGTLVVQADGARRYQYNPRLQEIMREIPKGTVYDRNGLPLATSNWDELEKHRADYQALGIDIDRACPRAESRHYPFGGLMFDLLGDLRARTRWGATNTSFVERDSARRLRGYDDRPTLVEVKNPKTGKMDRVLRYDYRELVPLLRHRREPNHPEVRRVLDRPRDVRMSIDARLEVKVADILRNQLKQAGQTRGAAVVMDPATGDLLAAVSYPLPVEGADPGEDNPYLDRARYGLYPPGSTFKVVTAMAALRKSADLAHKQYQCERLPDGRVGNYIKGSKRPIRDDVQDKNPHGTLDLEHGLIVSCNAYFAQLGTYDVGADALHETATMLGIAAASPDTAGELKKSLPQSSYGQGEVVASPLQMARVAATVANAGAMPQGRWITDETNARTAAPSIILPADAAGTLGRFMREVVTSGTGRRAGAGSVPIAGKTGTAELADAPSHAWFIGFAPYGASARKIAFSVLVENGVYGGTAAAPAATEIVNAAVKLGMIQP</sequence>
<dbReference type="InterPro" id="IPR001182">
    <property type="entry name" value="FtsW/RodA"/>
</dbReference>
<feature type="transmembrane region" description="Helical" evidence="6">
    <location>
        <begin position="441"/>
        <end position="461"/>
    </location>
</feature>
<evidence type="ECO:0000256" key="3">
    <source>
        <dbReference type="ARBA" id="ARBA00022960"/>
    </source>
</evidence>
<feature type="transmembrane region" description="Helical" evidence="6">
    <location>
        <begin position="507"/>
        <end position="525"/>
    </location>
</feature>
<dbReference type="Pfam" id="PF00905">
    <property type="entry name" value="Transpeptidase"/>
    <property type="match status" value="1"/>
</dbReference>
<dbReference type="PANTHER" id="PTHR30627:SF2">
    <property type="entry name" value="PEPTIDOGLYCAN D,D-TRANSPEPTIDASE MRDA"/>
    <property type="match status" value="1"/>
</dbReference>
<dbReference type="GO" id="GO:0005886">
    <property type="term" value="C:plasma membrane"/>
    <property type="evidence" value="ECO:0007669"/>
    <property type="project" value="TreeGrafter"/>
</dbReference>
<feature type="domain" description="Penicillin-binding protein transpeptidase" evidence="7">
    <location>
        <begin position="770"/>
        <end position="1060"/>
    </location>
</feature>
<evidence type="ECO:0000259" key="7">
    <source>
        <dbReference type="Pfam" id="PF00905"/>
    </source>
</evidence>
<organism evidence="8">
    <name type="scientific">Solibacter usitatus (strain Ellin6076)</name>
    <dbReference type="NCBI Taxonomy" id="234267"/>
    <lineage>
        <taxon>Bacteria</taxon>
        <taxon>Pseudomonadati</taxon>
        <taxon>Acidobacteriota</taxon>
        <taxon>Terriglobia</taxon>
        <taxon>Bryobacterales</taxon>
        <taxon>Solibacteraceae</taxon>
        <taxon>Candidatus Solibacter</taxon>
    </lineage>
</organism>
<dbReference type="eggNOG" id="COG0768">
    <property type="taxonomic scope" value="Bacteria"/>
</dbReference>
<dbReference type="Pfam" id="PF01098">
    <property type="entry name" value="FTSW_RODA_SPOVE"/>
    <property type="match status" value="1"/>
</dbReference>
<dbReference type="InParanoid" id="Q01PJ1"/>
<dbReference type="SUPFAM" id="SSF56601">
    <property type="entry name" value="beta-lactamase/transpeptidase-like"/>
    <property type="match status" value="1"/>
</dbReference>
<dbReference type="GO" id="GO:0008658">
    <property type="term" value="F:penicillin binding"/>
    <property type="evidence" value="ECO:0007669"/>
    <property type="project" value="InterPro"/>
</dbReference>
<comment type="subcellular location">
    <subcellularLocation>
        <location evidence="1">Membrane</location>
        <topology evidence="1">Multi-pass membrane protein</topology>
    </subcellularLocation>
</comment>
<evidence type="ECO:0000256" key="1">
    <source>
        <dbReference type="ARBA" id="ARBA00004141"/>
    </source>
</evidence>
<feature type="transmembrane region" description="Helical" evidence="6">
    <location>
        <begin position="172"/>
        <end position="190"/>
    </location>
</feature>
<dbReference type="InterPro" id="IPR012338">
    <property type="entry name" value="Beta-lactam/transpept-like"/>
</dbReference>
<keyword evidence="4 6" id="KW-1133">Transmembrane helix</keyword>